<dbReference type="AlphaFoldDB" id="A0A4U6VF68"/>
<keyword evidence="4" id="KW-1185">Reference proteome</keyword>
<dbReference type="Proteomes" id="UP000298652">
    <property type="component" value="Chromosome 3"/>
</dbReference>
<organism evidence="3 4">
    <name type="scientific">Setaria viridis</name>
    <name type="common">Green bristlegrass</name>
    <name type="synonym">Setaria italica subsp. viridis</name>
    <dbReference type="NCBI Taxonomy" id="4556"/>
    <lineage>
        <taxon>Eukaryota</taxon>
        <taxon>Viridiplantae</taxon>
        <taxon>Streptophyta</taxon>
        <taxon>Embryophyta</taxon>
        <taxon>Tracheophyta</taxon>
        <taxon>Spermatophyta</taxon>
        <taxon>Magnoliopsida</taxon>
        <taxon>Liliopsida</taxon>
        <taxon>Poales</taxon>
        <taxon>Poaceae</taxon>
        <taxon>PACMAD clade</taxon>
        <taxon>Panicoideae</taxon>
        <taxon>Panicodae</taxon>
        <taxon>Paniceae</taxon>
        <taxon>Cenchrinae</taxon>
        <taxon>Setaria</taxon>
    </lineage>
</organism>
<feature type="compositionally biased region" description="Gly residues" evidence="1">
    <location>
        <begin position="1"/>
        <end position="11"/>
    </location>
</feature>
<proteinExistence type="predicted"/>
<dbReference type="EMBL" id="CM016554">
    <property type="protein sequence ID" value="TKW28038.1"/>
    <property type="molecule type" value="Genomic_DNA"/>
</dbReference>
<name>A0A4U6VF68_SETVI</name>
<evidence type="ECO:0000313" key="4">
    <source>
        <dbReference type="Proteomes" id="UP000298652"/>
    </source>
</evidence>
<sequence length="184" mass="19498">MGSGCQGGGSGGRERPAVVGWRRNSPATKGWEPRRRRSSAVDDASATGSRCPSGDENLEPRRRLGGAQAVCVSQHMTGDLHLLTDFVTVRPSHTVQTHTGARLQVCGEGSVKTGLFNIPNVSYVPGLSENIISVSQRTDTGFTVIFGADGFTVEKRADETKVGSGSYGGNQLFHLDSLVIPISK</sequence>
<evidence type="ECO:0000256" key="1">
    <source>
        <dbReference type="SAM" id="MobiDB-lite"/>
    </source>
</evidence>
<evidence type="ECO:0000313" key="3">
    <source>
        <dbReference type="EMBL" id="TKW28038.1"/>
    </source>
</evidence>
<accession>A0A4U6VF68</accession>
<feature type="region of interest" description="Disordered" evidence="1">
    <location>
        <begin position="1"/>
        <end position="60"/>
    </location>
</feature>
<feature type="domain" description="Retrovirus-related Pol polyprotein from transposon TNT 1-94-like beta-barrel" evidence="2">
    <location>
        <begin position="73"/>
        <end position="142"/>
    </location>
</feature>
<protein>
    <recommendedName>
        <fullName evidence="2">Retrovirus-related Pol polyprotein from transposon TNT 1-94-like beta-barrel domain-containing protein</fullName>
    </recommendedName>
</protein>
<reference evidence="3" key="1">
    <citation type="submission" date="2019-03" db="EMBL/GenBank/DDBJ databases">
        <title>WGS assembly of Setaria viridis.</title>
        <authorList>
            <person name="Huang P."/>
            <person name="Jenkins J."/>
            <person name="Grimwood J."/>
            <person name="Barry K."/>
            <person name="Healey A."/>
            <person name="Mamidi S."/>
            <person name="Sreedasyam A."/>
            <person name="Shu S."/>
            <person name="Feldman M."/>
            <person name="Wu J."/>
            <person name="Yu Y."/>
            <person name="Chen C."/>
            <person name="Johnson J."/>
            <person name="Rokhsar D."/>
            <person name="Baxter I."/>
            <person name="Schmutz J."/>
            <person name="Brutnell T."/>
            <person name="Kellogg E."/>
        </authorList>
    </citation>
    <scope>NUCLEOTIDE SEQUENCE [LARGE SCALE GENOMIC DNA]</scope>
</reference>
<evidence type="ECO:0000259" key="2">
    <source>
        <dbReference type="Pfam" id="PF22936"/>
    </source>
</evidence>
<dbReference type="Pfam" id="PF22936">
    <property type="entry name" value="Pol_BBD"/>
    <property type="match status" value="1"/>
</dbReference>
<dbReference type="Gramene" id="TKW28038">
    <property type="protein sequence ID" value="TKW28038"/>
    <property type="gene ID" value="SEVIR_3G297700v2"/>
</dbReference>
<dbReference type="InterPro" id="IPR054722">
    <property type="entry name" value="PolX-like_BBD"/>
</dbReference>
<gene>
    <name evidence="3" type="ORF">SEVIR_3G297700v2</name>
</gene>